<dbReference type="PANTHER" id="PTHR30204">
    <property type="entry name" value="REDOX-CYCLING DRUG-SENSING TRANSCRIPTIONAL ACTIVATOR SOXR"/>
    <property type="match status" value="1"/>
</dbReference>
<evidence type="ECO:0000256" key="1">
    <source>
        <dbReference type="ARBA" id="ARBA00023125"/>
    </source>
</evidence>
<dbReference type="CDD" id="cd01106">
    <property type="entry name" value="HTH_TipAL-Mta"/>
    <property type="match status" value="1"/>
</dbReference>
<dbReference type="SUPFAM" id="SSF46955">
    <property type="entry name" value="Putative DNA-binding domain"/>
    <property type="match status" value="1"/>
</dbReference>
<dbReference type="EMBL" id="DWUV01000112">
    <property type="protein sequence ID" value="HJD34061.1"/>
    <property type="molecule type" value="Genomic_DNA"/>
</dbReference>
<protein>
    <submittedName>
        <fullName evidence="3">MerR family transcriptional regulator</fullName>
    </submittedName>
</protein>
<dbReference type="AlphaFoldDB" id="A0A9D2U130"/>
<dbReference type="InterPro" id="IPR047057">
    <property type="entry name" value="MerR_fam"/>
</dbReference>
<keyword evidence="1" id="KW-0238">DNA-binding</keyword>
<dbReference type="SMART" id="SM00422">
    <property type="entry name" value="HTH_MERR"/>
    <property type="match status" value="1"/>
</dbReference>
<dbReference type="Proteomes" id="UP000823897">
    <property type="component" value="Unassembled WGS sequence"/>
</dbReference>
<evidence type="ECO:0000313" key="4">
    <source>
        <dbReference type="Proteomes" id="UP000823897"/>
    </source>
</evidence>
<dbReference type="Pfam" id="PF13411">
    <property type="entry name" value="MerR_1"/>
    <property type="match status" value="1"/>
</dbReference>
<accession>A0A9D2U130</accession>
<comment type="caution">
    <text evidence="3">The sequence shown here is derived from an EMBL/GenBank/DDBJ whole genome shotgun (WGS) entry which is preliminary data.</text>
</comment>
<evidence type="ECO:0000259" key="2">
    <source>
        <dbReference type="PROSITE" id="PS50937"/>
    </source>
</evidence>
<reference evidence="3" key="1">
    <citation type="journal article" date="2021" name="PeerJ">
        <title>Extensive microbial diversity within the chicken gut microbiome revealed by metagenomics and culture.</title>
        <authorList>
            <person name="Gilroy R."/>
            <person name="Ravi A."/>
            <person name="Getino M."/>
            <person name="Pursley I."/>
            <person name="Horton D.L."/>
            <person name="Alikhan N.F."/>
            <person name="Baker D."/>
            <person name="Gharbi K."/>
            <person name="Hall N."/>
            <person name="Watson M."/>
            <person name="Adriaenssens E.M."/>
            <person name="Foster-Nyarko E."/>
            <person name="Jarju S."/>
            <person name="Secka A."/>
            <person name="Antonio M."/>
            <person name="Oren A."/>
            <person name="Chaudhuri R.R."/>
            <person name="La Ragione R."/>
            <person name="Hildebrand F."/>
            <person name="Pallen M.J."/>
        </authorList>
    </citation>
    <scope>NUCLEOTIDE SEQUENCE</scope>
    <source>
        <strain evidence="3">ChiGjej3B3-11674</strain>
    </source>
</reference>
<reference evidence="3" key="2">
    <citation type="submission" date="2021-04" db="EMBL/GenBank/DDBJ databases">
        <authorList>
            <person name="Gilroy R."/>
        </authorList>
    </citation>
    <scope>NUCLEOTIDE SEQUENCE</scope>
    <source>
        <strain evidence="3">ChiGjej3B3-11674</strain>
    </source>
</reference>
<dbReference type="PROSITE" id="PS50937">
    <property type="entry name" value="HTH_MERR_2"/>
    <property type="match status" value="1"/>
</dbReference>
<evidence type="ECO:0000313" key="3">
    <source>
        <dbReference type="EMBL" id="HJD34061.1"/>
    </source>
</evidence>
<dbReference type="Gene3D" id="1.10.1660.10">
    <property type="match status" value="1"/>
</dbReference>
<dbReference type="GO" id="GO:0003677">
    <property type="term" value="F:DNA binding"/>
    <property type="evidence" value="ECO:0007669"/>
    <property type="project" value="UniProtKB-KW"/>
</dbReference>
<name>A0A9D2U130_9FIRM</name>
<proteinExistence type="predicted"/>
<dbReference type="InterPro" id="IPR009061">
    <property type="entry name" value="DNA-bd_dom_put_sf"/>
</dbReference>
<feature type="domain" description="HTH merR-type" evidence="2">
    <location>
        <begin position="1"/>
        <end position="69"/>
    </location>
</feature>
<organism evidence="3 4">
    <name type="scientific">Candidatus Mediterraneibacter tabaqchaliae</name>
    <dbReference type="NCBI Taxonomy" id="2838689"/>
    <lineage>
        <taxon>Bacteria</taxon>
        <taxon>Bacillati</taxon>
        <taxon>Bacillota</taxon>
        <taxon>Clostridia</taxon>
        <taxon>Lachnospirales</taxon>
        <taxon>Lachnospiraceae</taxon>
        <taxon>Mediterraneibacter</taxon>
    </lineage>
</organism>
<dbReference type="PANTHER" id="PTHR30204:SF96">
    <property type="entry name" value="CHROMOSOME-ANCHORING PROTEIN RACA"/>
    <property type="match status" value="1"/>
</dbReference>
<dbReference type="GO" id="GO:0003700">
    <property type="term" value="F:DNA-binding transcription factor activity"/>
    <property type="evidence" value="ECO:0007669"/>
    <property type="project" value="InterPro"/>
</dbReference>
<gene>
    <name evidence="3" type="ORF">H9911_05905</name>
</gene>
<dbReference type="InterPro" id="IPR000551">
    <property type="entry name" value="MerR-type_HTH_dom"/>
</dbReference>
<sequence length="548" mass="61797">MKKTNEMSKLAGVSKRTLQYYDDEGLLMTERTKDNHRLYDRQAMERIWEILVYKEMDFELREIRQIFQSTEEEKNQWLDRRRDVISRQIEEQKQKIAIIAFVQKYGMPPVPQENKRSENYESNDGKMNAGTVTGEAGFQEFQKTASIEETILYNSDDILITATELGYTDYSADISVVIENNSEKDLTFISNSIGYSCNSVNGYMIADGYINSSVAAGKKANETLSLSYDMLRLYGIFEIADIEIGFDISDDEYNHIYTGPCQVRTSIADQYDYQRQSYRETVVSDGAAGYFGYTIPYFSDKALYDQGGIKVASSLFMEKNDDGSAVLLEVENNAEQSVRATMADIYLNGLGVYSGTWSSMNINPGKKGILDLDFSTLLADELRDAYGIQSVGTVTLTMEFENQEGEKIGDPATITVENPDAVSEFSQEGEEVYNSDSIRIVMKDVIEEDSEYSGDMYVLLMVENKTSENITITDVYDSLAVNGYMMDSIISPVNIKGGSSAIMKIQLWQSDLEENSIEDISDISQVEIGIQVMQGDHIIEETKLDMSI</sequence>